<dbReference type="GO" id="GO:0005737">
    <property type="term" value="C:cytoplasm"/>
    <property type="evidence" value="ECO:0007669"/>
    <property type="project" value="UniProtKB-SubCell"/>
</dbReference>
<dbReference type="SUPFAM" id="SSF52728">
    <property type="entry name" value="PTS IIb component"/>
    <property type="match status" value="1"/>
</dbReference>
<keyword evidence="6" id="KW-0598">Phosphotransferase system</keyword>
<dbReference type="InterPro" id="IPR036667">
    <property type="entry name" value="PTS_IIB_sorbose-sp_sf"/>
</dbReference>
<dbReference type="STRING" id="1034346.GCA_000313565_01739"/>
<organism evidence="9 10">
    <name type="scientific">Dielma fastidiosa</name>
    <dbReference type="NCBI Taxonomy" id="1034346"/>
    <lineage>
        <taxon>Bacteria</taxon>
        <taxon>Bacillati</taxon>
        <taxon>Bacillota</taxon>
        <taxon>Erysipelotrichia</taxon>
        <taxon>Erysipelotrichales</taxon>
        <taxon>Erysipelotrichaceae</taxon>
        <taxon>Dielma</taxon>
    </lineage>
</organism>
<comment type="caution">
    <text evidence="9">The sequence shown here is derived from an EMBL/GenBank/DDBJ whole genome shotgun (WGS) entry which is preliminary data.</text>
</comment>
<keyword evidence="2" id="KW-0813">Transport</keyword>
<evidence type="ECO:0000256" key="4">
    <source>
        <dbReference type="ARBA" id="ARBA00022597"/>
    </source>
</evidence>
<dbReference type="RefSeq" id="WP_022938044.1">
    <property type="nucleotide sequence ID" value="NZ_CABKRQ010000004.1"/>
</dbReference>
<dbReference type="GO" id="GO:0016301">
    <property type="term" value="F:kinase activity"/>
    <property type="evidence" value="ECO:0007669"/>
    <property type="project" value="UniProtKB-KW"/>
</dbReference>
<dbReference type="EMBL" id="QJKH01000016">
    <property type="protein sequence ID" value="PXX75923.1"/>
    <property type="molecule type" value="Genomic_DNA"/>
</dbReference>
<evidence type="ECO:0000313" key="10">
    <source>
        <dbReference type="Proteomes" id="UP000247612"/>
    </source>
</evidence>
<evidence type="ECO:0000256" key="1">
    <source>
        <dbReference type="ARBA" id="ARBA00004496"/>
    </source>
</evidence>
<evidence type="ECO:0000256" key="7">
    <source>
        <dbReference type="ARBA" id="ARBA00022777"/>
    </source>
</evidence>
<keyword evidence="5" id="KW-0808">Transferase</keyword>
<reference evidence="9 10" key="1">
    <citation type="submission" date="2018-05" db="EMBL/GenBank/DDBJ databases">
        <title>Genomic Encyclopedia of Type Strains, Phase IV (KMG-IV): sequencing the most valuable type-strain genomes for metagenomic binning, comparative biology and taxonomic classification.</title>
        <authorList>
            <person name="Goeker M."/>
        </authorList>
    </citation>
    <scope>NUCLEOTIDE SEQUENCE [LARGE SCALE GENOMIC DNA]</scope>
    <source>
        <strain evidence="9 10">JC118</strain>
    </source>
</reference>
<evidence type="ECO:0000256" key="2">
    <source>
        <dbReference type="ARBA" id="ARBA00022448"/>
    </source>
</evidence>
<evidence type="ECO:0000256" key="3">
    <source>
        <dbReference type="ARBA" id="ARBA00022490"/>
    </source>
</evidence>
<dbReference type="GO" id="GO:0009401">
    <property type="term" value="P:phosphoenolpyruvate-dependent sugar phosphotransferase system"/>
    <property type="evidence" value="ECO:0007669"/>
    <property type="project" value="UniProtKB-KW"/>
</dbReference>
<keyword evidence="3" id="KW-0963">Cytoplasm</keyword>
<keyword evidence="7" id="KW-0418">Kinase</keyword>
<dbReference type="AlphaFoldDB" id="A0A318KE95"/>
<proteinExistence type="predicted"/>
<evidence type="ECO:0000259" key="8">
    <source>
        <dbReference type="PROSITE" id="PS51101"/>
    </source>
</evidence>
<evidence type="ECO:0000256" key="5">
    <source>
        <dbReference type="ARBA" id="ARBA00022679"/>
    </source>
</evidence>
<keyword evidence="4" id="KW-0762">Sugar transport</keyword>
<gene>
    <name evidence="9" type="ORF">DES51_11613</name>
</gene>
<dbReference type="OrthoDB" id="9788818at2"/>
<evidence type="ECO:0000256" key="6">
    <source>
        <dbReference type="ARBA" id="ARBA00022683"/>
    </source>
</evidence>
<dbReference type="InterPro" id="IPR004720">
    <property type="entry name" value="PTS_IIB_sorbose-sp"/>
</dbReference>
<dbReference type="Proteomes" id="UP000247612">
    <property type="component" value="Unassembled WGS sequence"/>
</dbReference>
<name>A0A318KE95_9FIRM</name>
<comment type="subcellular location">
    <subcellularLocation>
        <location evidence="1">Cytoplasm</location>
    </subcellularLocation>
</comment>
<dbReference type="PROSITE" id="PS51101">
    <property type="entry name" value="PTS_EIIB_TYPE_4"/>
    <property type="match status" value="1"/>
</dbReference>
<dbReference type="Pfam" id="PF03830">
    <property type="entry name" value="PTSIIB_sorb"/>
    <property type="match status" value="1"/>
</dbReference>
<keyword evidence="10" id="KW-1185">Reference proteome</keyword>
<accession>A0A318KE95</accession>
<sequence>MNNIVLCRIDSRLIHGQVMTKWVQQSQANKIVIISDAVAKDLFLLEIYKMSAPPGIVIECYGIEAAVEKWQNHEFETGKILLLLPDIKTLSELAAKGVLVNKVQIGGLGGGPSRKVVYQNITLDDADANALQALSSQGVDIIFQTIPEDNPLKFEDALNRFKR</sequence>
<feature type="domain" description="PTS EIIB type-4" evidence="8">
    <location>
        <begin position="1"/>
        <end position="163"/>
    </location>
</feature>
<protein>
    <submittedName>
        <fullName evidence="9">D-glucosaminate-specific PTS system IIB component</fullName>
    </submittedName>
</protein>
<evidence type="ECO:0000313" key="9">
    <source>
        <dbReference type="EMBL" id="PXX75923.1"/>
    </source>
</evidence>
<dbReference type="GO" id="GO:0008982">
    <property type="term" value="F:protein-N(PI)-phosphohistidine-sugar phosphotransferase activity"/>
    <property type="evidence" value="ECO:0007669"/>
    <property type="project" value="InterPro"/>
</dbReference>
<dbReference type="Gene3D" id="3.40.35.10">
    <property type="entry name" value="Phosphotransferase system, sorbose subfamily IIB component"/>
    <property type="match status" value="1"/>
</dbReference>